<dbReference type="Proteomes" id="UP000383932">
    <property type="component" value="Unassembled WGS sequence"/>
</dbReference>
<proteinExistence type="predicted"/>
<dbReference type="Gene3D" id="1.20.910.10">
    <property type="entry name" value="Heme oxygenase-like"/>
    <property type="match status" value="1"/>
</dbReference>
<comment type="caution">
    <text evidence="2">The sequence shown here is derived from an EMBL/GenBank/DDBJ whole genome shotgun (WGS) entry which is preliminary data.</text>
</comment>
<sequence>MPSSSLTSYLISKTSSPAYIAAANHPFLKQAGEGTLRESTLAHWLYQDRIYAAHAYPRFIGLLVAKIPFQAKDLASFRSAITPEESVNRQILECLAFSLLNASVEVKFFETTAASIDVQTSQEMQSEREATKNYCTEMARVASLGTLEEGLVFLWAMERVYLDSWTFASQQAKQRDRSSALEAFIGNWTSMEFQKFVNDLEKLVDLMGIEQGTDGWRRAEAVWNRVIELEEAFWPNV</sequence>
<dbReference type="OrthoDB" id="37730at2759"/>
<organism evidence="2 3">
    <name type="scientific">Ceratobasidium theobromae</name>
    <dbReference type="NCBI Taxonomy" id="1582974"/>
    <lineage>
        <taxon>Eukaryota</taxon>
        <taxon>Fungi</taxon>
        <taxon>Dikarya</taxon>
        <taxon>Basidiomycota</taxon>
        <taxon>Agaricomycotina</taxon>
        <taxon>Agaricomycetes</taxon>
        <taxon>Cantharellales</taxon>
        <taxon>Ceratobasidiaceae</taxon>
        <taxon>Ceratobasidium</taxon>
    </lineage>
</organism>
<accession>A0A5N5QCL8</accession>
<dbReference type="SUPFAM" id="SSF48613">
    <property type="entry name" value="Heme oxygenase-like"/>
    <property type="match status" value="1"/>
</dbReference>
<protein>
    <submittedName>
        <fullName evidence="2">TENA/THI-4 family protein</fullName>
    </submittedName>
</protein>
<dbReference type="PANTHER" id="PTHR41813:SF2">
    <property type="entry name" value="REGULATOR PAB1642, PUTATIVE (AFU_ORTHOLOGUE AFUA_3G11955)-RELATED"/>
    <property type="match status" value="1"/>
</dbReference>
<evidence type="ECO:0000313" key="2">
    <source>
        <dbReference type="EMBL" id="KAB5589087.1"/>
    </source>
</evidence>
<keyword evidence="3" id="KW-1185">Reference proteome</keyword>
<dbReference type="Pfam" id="PF03070">
    <property type="entry name" value="TENA_THI-4"/>
    <property type="match status" value="1"/>
</dbReference>
<feature type="domain" description="Thiaminase-2/PQQC" evidence="1">
    <location>
        <begin position="21"/>
        <end position="235"/>
    </location>
</feature>
<dbReference type="GO" id="GO:0006772">
    <property type="term" value="P:thiamine metabolic process"/>
    <property type="evidence" value="ECO:0007669"/>
    <property type="project" value="UniProtKB-ARBA"/>
</dbReference>
<evidence type="ECO:0000259" key="1">
    <source>
        <dbReference type="Pfam" id="PF03070"/>
    </source>
</evidence>
<dbReference type="InterPro" id="IPR016084">
    <property type="entry name" value="Haem_Oase-like_multi-hlx"/>
</dbReference>
<gene>
    <name evidence="2" type="ORF">CTheo_7468</name>
</gene>
<evidence type="ECO:0000313" key="3">
    <source>
        <dbReference type="Proteomes" id="UP000383932"/>
    </source>
</evidence>
<dbReference type="InterPro" id="IPR004305">
    <property type="entry name" value="Thiaminase-2/PQQC"/>
</dbReference>
<dbReference type="InterPro" id="IPR053261">
    <property type="entry name" value="Polyketide-peptide_reg"/>
</dbReference>
<name>A0A5N5QCL8_9AGAM</name>
<reference evidence="2 3" key="1">
    <citation type="journal article" date="2019" name="Fungal Biol. Biotechnol.">
        <title>Draft genome sequence of fastidious pathogen Ceratobasidium theobromae, which causes vascular-streak dieback in Theobroma cacao.</title>
        <authorList>
            <person name="Ali S.S."/>
            <person name="Asman A."/>
            <person name="Shao J."/>
            <person name="Firmansyah A.P."/>
            <person name="Susilo A.W."/>
            <person name="Rosmana A."/>
            <person name="McMahon P."/>
            <person name="Junaid M."/>
            <person name="Guest D."/>
            <person name="Kheng T.Y."/>
            <person name="Meinhardt L.W."/>
            <person name="Bailey B.A."/>
        </authorList>
    </citation>
    <scope>NUCLEOTIDE SEQUENCE [LARGE SCALE GENOMIC DNA]</scope>
    <source>
        <strain evidence="2 3">CT2</strain>
    </source>
</reference>
<dbReference type="PANTHER" id="PTHR41813">
    <property type="entry name" value="REGULATOR PAB1642, PUTATIVE (AFU_ORTHOLOGUE AFUA_3G11955)-RELATED"/>
    <property type="match status" value="1"/>
</dbReference>
<dbReference type="AlphaFoldDB" id="A0A5N5QCL8"/>
<dbReference type="EMBL" id="SSOP01000319">
    <property type="protein sequence ID" value="KAB5589087.1"/>
    <property type="molecule type" value="Genomic_DNA"/>
</dbReference>
<dbReference type="CDD" id="cd19357">
    <property type="entry name" value="TenA_E_At3g16990-like"/>
    <property type="match status" value="1"/>
</dbReference>